<dbReference type="CDD" id="cd03788">
    <property type="entry name" value="GT20_TPS"/>
    <property type="match status" value="1"/>
</dbReference>
<evidence type="ECO:0000313" key="3">
    <source>
        <dbReference type="Proteomes" id="UP000215086"/>
    </source>
</evidence>
<dbReference type="Gene3D" id="3.40.50.2000">
    <property type="entry name" value="Glycogen Phosphorylase B"/>
    <property type="match status" value="2"/>
</dbReference>
<dbReference type="Proteomes" id="UP000215086">
    <property type="component" value="Chromosome"/>
</dbReference>
<reference evidence="2 3" key="1">
    <citation type="journal article" name="Front. Microbiol.">
        <title>Sugar Metabolism of the First Thermophilic Planctomycete Thermogutta terrifontis: Comparative Genomic and Transcriptomic Approaches.</title>
        <authorList>
            <person name="Elcheninov A.G."/>
            <person name="Menzel P."/>
            <person name="Gudbergsdottir S.R."/>
            <person name="Slesarev A.I."/>
            <person name="Kadnikov V.V."/>
            <person name="Krogh A."/>
            <person name="Bonch-Osmolovskaya E.A."/>
            <person name="Peng X."/>
            <person name="Kublanov I.V."/>
        </authorList>
    </citation>
    <scope>NUCLEOTIDE SEQUENCE [LARGE SCALE GENOMIC DNA]</scope>
    <source>
        <strain evidence="2 3">R1</strain>
    </source>
</reference>
<dbReference type="GO" id="GO:0003825">
    <property type="term" value="F:alpha,alpha-trehalose-phosphate synthase (UDP-forming) activity"/>
    <property type="evidence" value="ECO:0007669"/>
    <property type="project" value="UniProtKB-EC"/>
</dbReference>
<dbReference type="RefSeq" id="WP_095414907.1">
    <property type="nucleotide sequence ID" value="NZ_CP018477.1"/>
</dbReference>
<organism evidence="2 3">
    <name type="scientific">Thermogutta terrifontis</name>
    <dbReference type="NCBI Taxonomy" id="1331910"/>
    <lineage>
        <taxon>Bacteria</taxon>
        <taxon>Pseudomonadati</taxon>
        <taxon>Planctomycetota</taxon>
        <taxon>Planctomycetia</taxon>
        <taxon>Pirellulales</taxon>
        <taxon>Thermoguttaceae</taxon>
        <taxon>Thermogutta</taxon>
    </lineage>
</organism>
<dbReference type="GO" id="GO:0004805">
    <property type="term" value="F:trehalose-phosphatase activity"/>
    <property type="evidence" value="ECO:0007669"/>
    <property type="project" value="TreeGrafter"/>
</dbReference>
<evidence type="ECO:0000313" key="2">
    <source>
        <dbReference type="EMBL" id="ASV74643.1"/>
    </source>
</evidence>
<dbReference type="AlphaFoldDB" id="A0A286RFB6"/>
<dbReference type="OrthoDB" id="9761633at2"/>
<dbReference type="EMBL" id="CP018477">
    <property type="protein sequence ID" value="ASV74643.1"/>
    <property type="molecule type" value="Genomic_DNA"/>
</dbReference>
<dbReference type="GO" id="GO:0005829">
    <property type="term" value="C:cytosol"/>
    <property type="evidence" value="ECO:0007669"/>
    <property type="project" value="TreeGrafter"/>
</dbReference>
<dbReference type="EC" id="2.4.1.15" evidence="2"/>
<name>A0A286RFB6_9BACT</name>
<evidence type="ECO:0000256" key="1">
    <source>
        <dbReference type="ARBA" id="ARBA00008799"/>
    </source>
</evidence>
<dbReference type="GO" id="GO:0005992">
    <property type="term" value="P:trehalose biosynthetic process"/>
    <property type="evidence" value="ECO:0007669"/>
    <property type="project" value="InterPro"/>
</dbReference>
<gene>
    <name evidence="2" type="ORF">THTE_2041</name>
</gene>
<dbReference type="SUPFAM" id="SSF53756">
    <property type="entry name" value="UDP-Glycosyltransferase/glycogen phosphorylase"/>
    <property type="match status" value="1"/>
</dbReference>
<dbReference type="PANTHER" id="PTHR10788:SF106">
    <property type="entry name" value="BCDNA.GH08860"/>
    <property type="match status" value="1"/>
</dbReference>
<sequence>MTGNKKGQRLLIVSNRLPLKLTRERSGTWRLDRGSGGLVTALAPVLRNRGGVWIGWPGIPQEKAPPNLGELLDRAGRDLGYRIAPVGLSRREQRLFYEGFSNEVIWPLFHELPTLANFDPTYWLAYHQVNRKYAEAIAAESQPDYFVWVHDYQLMLVAQELRALGVNSYVAFFLHIPFPPLDVFLKIPWRLEILNALLQFDLLGVQTARDRRNLLDCFRALMPDVKWHGRGRVVVGQVNDRFVRIGDFPISIDYRSFVRRAGSKEVLAVRDGIRKTLANCKILLGVDRLDYTKGIPHRLQAFREALREYPDLVGKTTLIQVVVPSRTGVPQYRRLRAEIERLVGTINGEFTKPGWVPIHYIFRSLAPDELLGYYRAADVALITPLKDGMNLIAKEYCVTNVDNDGVLILSEFAGAASQLQHGAILVNPFHVQQVASAIHQACTMPITERKRRMKKLRQSIRKQDIFWWVDSFLRSAIAKDLSEFPQLDEYMPLTTRPEPIASIPGA</sequence>
<comment type="similarity">
    <text evidence="1">Belongs to the glycosyltransferase 20 family.</text>
</comment>
<keyword evidence="2" id="KW-0328">Glycosyltransferase</keyword>
<protein>
    <submittedName>
        <fullName evidence="2">Alpha,alpha-trehalose-phosphate synthase [UDP-forming]</fullName>
        <ecNumber evidence="2">2.4.1.15</ecNumber>
    </submittedName>
</protein>
<dbReference type="Pfam" id="PF00982">
    <property type="entry name" value="Glyco_transf_20"/>
    <property type="match status" value="1"/>
</dbReference>
<dbReference type="InterPro" id="IPR001830">
    <property type="entry name" value="Glyco_trans_20"/>
</dbReference>
<accession>A0A286RFB6</accession>
<dbReference type="KEGG" id="ttf:THTE_2041"/>
<keyword evidence="3" id="KW-1185">Reference proteome</keyword>
<dbReference type="PANTHER" id="PTHR10788">
    <property type="entry name" value="TREHALOSE-6-PHOSPHATE SYNTHASE"/>
    <property type="match status" value="1"/>
</dbReference>
<keyword evidence="2" id="KW-0808">Transferase</keyword>
<proteinExistence type="inferred from homology"/>